<dbReference type="Proteomes" id="UP001162131">
    <property type="component" value="Unassembled WGS sequence"/>
</dbReference>
<evidence type="ECO:0000313" key="1">
    <source>
        <dbReference type="EMBL" id="CAG9321776.1"/>
    </source>
</evidence>
<comment type="caution">
    <text evidence="1">The sequence shown here is derived from an EMBL/GenBank/DDBJ whole genome shotgun (WGS) entry which is preliminary data.</text>
</comment>
<evidence type="ECO:0000313" key="2">
    <source>
        <dbReference type="Proteomes" id="UP001162131"/>
    </source>
</evidence>
<sequence>MNFKGNVIKVLSSYENCAYLIDFSGKVFQSEINNPFSWNIVENWNSKDLIMTYGQRAFYKDCWYFLTAFIQIFKFDLRKKEIKEVHSKA</sequence>
<keyword evidence="2" id="KW-1185">Reference proteome</keyword>
<name>A0AAU9J8S3_9CILI</name>
<gene>
    <name evidence="1" type="ORF">BSTOLATCC_MIC29685</name>
</gene>
<proteinExistence type="predicted"/>
<dbReference type="AlphaFoldDB" id="A0AAU9J8S3"/>
<reference evidence="1" key="1">
    <citation type="submission" date="2021-09" db="EMBL/GenBank/DDBJ databases">
        <authorList>
            <consortium name="AG Swart"/>
            <person name="Singh M."/>
            <person name="Singh A."/>
            <person name="Seah K."/>
            <person name="Emmerich C."/>
        </authorList>
    </citation>
    <scope>NUCLEOTIDE SEQUENCE</scope>
    <source>
        <strain evidence="1">ATCC30299</strain>
    </source>
</reference>
<accession>A0AAU9J8S3</accession>
<organism evidence="1 2">
    <name type="scientific">Blepharisma stoltei</name>
    <dbReference type="NCBI Taxonomy" id="1481888"/>
    <lineage>
        <taxon>Eukaryota</taxon>
        <taxon>Sar</taxon>
        <taxon>Alveolata</taxon>
        <taxon>Ciliophora</taxon>
        <taxon>Postciliodesmatophora</taxon>
        <taxon>Heterotrichea</taxon>
        <taxon>Heterotrichida</taxon>
        <taxon>Blepharismidae</taxon>
        <taxon>Blepharisma</taxon>
    </lineage>
</organism>
<dbReference type="EMBL" id="CAJZBQ010000029">
    <property type="protein sequence ID" value="CAG9321776.1"/>
    <property type="molecule type" value="Genomic_DNA"/>
</dbReference>
<protein>
    <submittedName>
        <fullName evidence="1">Uncharacterized protein</fullName>
    </submittedName>
</protein>